<sequence length="178" mass="19643">MNEQEQNNARPTPTNKLKKLFIGVLLLTLLFSVTLNIVLLTQKNNQDTPTARNINICGTDDITKSNEKLSALTEEKTASEYKVLANDISNRENWEEDINCHYISFYSAVLDNDAGTAEKQFMAIKELSESGHSLDLRFDNILSIKSIAAISDQMRQGVVNSDDTLGGTPESTAGVTSE</sequence>
<dbReference type="AlphaFoldDB" id="A0A1E5H2I5"/>
<feature type="transmembrane region" description="Helical" evidence="2">
    <location>
        <begin position="20"/>
        <end position="40"/>
    </location>
</feature>
<protein>
    <submittedName>
        <fullName evidence="3">Uncharacterized protein</fullName>
    </submittedName>
</protein>
<evidence type="ECO:0000313" key="4">
    <source>
        <dbReference type="Proteomes" id="UP000094764"/>
    </source>
</evidence>
<evidence type="ECO:0000256" key="2">
    <source>
        <dbReference type="SAM" id="Phobius"/>
    </source>
</evidence>
<keyword evidence="2" id="KW-0812">Transmembrane</keyword>
<keyword evidence="4" id="KW-1185">Reference proteome</keyword>
<feature type="region of interest" description="Disordered" evidence="1">
    <location>
        <begin position="159"/>
        <end position="178"/>
    </location>
</feature>
<dbReference type="Proteomes" id="UP000094764">
    <property type="component" value="Unassembled WGS sequence"/>
</dbReference>
<organism evidence="3 4">
    <name type="scientific">Enterococcus quebecensis</name>
    <dbReference type="NCBI Taxonomy" id="903983"/>
    <lineage>
        <taxon>Bacteria</taxon>
        <taxon>Bacillati</taxon>
        <taxon>Bacillota</taxon>
        <taxon>Bacilli</taxon>
        <taxon>Lactobacillales</taxon>
        <taxon>Enterococcaceae</taxon>
        <taxon>Enterococcus</taxon>
    </lineage>
</organism>
<dbReference type="EMBL" id="MIKB01000002">
    <property type="protein sequence ID" value="OEG18840.1"/>
    <property type="molecule type" value="Genomic_DNA"/>
</dbReference>
<evidence type="ECO:0000256" key="1">
    <source>
        <dbReference type="SAM" id="MobiDB-lite"/>
    </source>
</evidence>
<reference evidence="4" key="1">
    <citation type="submission" date="2016-09" db="EMBL/GenBank/DDBJ databases">
        <authorList>
            <person name="Gulvik C.A."/>
        </authorList>
    </citation>
    <scope>NUCLEOTIDE SEQUENCE [LARGE SCALE GENOMIC DNA]</scope>
    <source>
        <strain evidence="4">LMG 26306</strain>
    </source>
</reference>
<dbReference type="RefSeq" id="WP_069634027.1">
    <property type="nucleotide sequence ID" value="NZ_JXKZ01000020.1"/>
</dbReference>
<dbReference type="STRING" id="903983.BCR23_12930"/>
<accession>A0A1E5H2I5</accession>
<gene>
    <name evidence="3" type="ORF">BCR23_12930</name>
</gene>
<keyword evidence="2" id="KW-0472">Membrane</keyword>
<name>A0A1E5H2I5_9ENTE</name>
<keyword evidence="2" id="KW-1133">Transmembrane helix</keyword>
<comment type="caution">
    <text evidence="3">The sequence shown here is derived from an EMBL/GenBank/DDBJ whole genome shotgun (WGS) entry which is preliminary data.</text>
</comment>
<evidence type="ECO:0000313" key="3">
    <source>
        <dbReference type="EMBL" id="OEG18840.1"/>
    </source>
</evidence>
<proteinExistence type="predicted"/>